<dbReference type="RefSeq" id="WP_249044629.1">
    <property type="nucleotide sequence ID" value="NZ_JAGIOO010000001.1"/>
</dbReference>
<dbReference type="PANTHER" id="PTHR46623">
    <property type="entry name" value="CARBOXYMETHYLENEBUTENOLIDASE-RELATED"/>
    <property type="match status" value="1"/>
</dbReference>
<gene>
    <name evidence="2" type="ORF">JOF53_002549</name>
</gene>
<evidence type="ECO:0000313" key="2">
    <source>
        <dbReference type="EMBL" id="MBP2473677.1"/>
    </source>
</evidence>
<dbReference type="SUPFAM" id="SSF53474">
    <property type="entry name" value="alpha/beta-Hydrolases"/>
    <property type="match status" value="1"/>
</dbReference>
<dbReference type="InterPro" id="IPR051049">
    <property type="entry name" value="Dienelactone_hydrolase-like"/>
</dbReference>
<dbReference type="GO" id="GO:0008806">
    <property type="term" value="F:carboxymethylenebutenolidase activity"/>
    <property type="evidence" value="ECO:0007669"/>
    <property type="project" value="UniProtKB-EC"/>
</dbReference>
<dbReference type="InterPro" id="IPR002925">
    <property type="entry name" value="Dienelactn_hydro"/>
</dbReference>
<feature type="domain" description="Dienelactone hydrolase" evidence="1">
    <location>
        <begin position="19"/>
        <end position="231"/>
    </location>
</feature>
<dbReference type="EMBL" id="JAGIOO010000001">
    <property type="protein sequence ID" value="MBP2473677.1"/>
    <property type="molecule type" value="Genomic_DNA"/>
</dbReference>
<reference evidence="2 3" key="1">
    <citation type="submission" date="2021-03" db="EMBL/GenBank/DDBJ databases">
        <title>Sequencing the genomes of 1000 actinobacteria strains.</title>
        <authorList>
            <person name="Klenk H.-P."/>
        </authorList>
    </citation>
    <scope>NUCLEOTIDE SEQUENCE [LARGE SCALE GENOMIC DNA]</scope>
    <source>
        <strain evidence="2 3">DSM 44580</strain>
    </source>
</reference>
<dbReference type="Pfam" id="PF01738">
    <property type="entry name" value="DLH"/>
    <property type="match status" value="1"/>
</dbReference>
<proteinExistence type="predicted"/>
<organism evidence="2 3">
    <name type="scientific">Crossiella equi</name>
    <dbReference type="NCBI Taxonomy" id="130796"/>
    <lineage>
        <taxon>Bacteria</taxon>
        <taxon>Bacillati</taxon>
        <taxon>Actinomycetota</taxon>
        <taxon>Actinomycetes</taxon>
        <taxon>Pseudonocardiales</taxon>
        <taxon>Pseudonocardiaceae</taxon>
        <taxon>Crossiella</taxon>
    </lineage>
</organism>
<dbReference type="PANTHER" id="PTHR46623:SF6">
    <property type="entry name" value="ALPHA_BETA-HYDROLASES SUPERFAMILY PROTEIN"/>
    <property type="match status" value="1"/>
</dbReference>
<accession>A0ABS5AAR6</accession>
<evidence type="ECO:0000313" key="3">
    <source>
        <dbReference type="Proteomes" id="UP001519363"/>
    </source>
</evidence>
<protein>
    <submittedName>
        <fullName evidence="2">Carboxymethylenebutenolidase</fullName>
        <ecNumber evidence="2">3.1.1.45</ecNumber>
    </submittedName>
</protein>
<dbReference type="Gene3D" id="3.40.50.1820">
    <property type="entry name" value="alpha/beta hydrolase"/>
    <property type="match status" value="1"/>
</dbReference>
<dbReference type="InterPro" id="IPR029058">
    <property type="entry name" value="AB_hydrolase_fold"/>
</dbReference>
<keyword evidence="3" id="KW-1185">Reference proteome</keyword>
<keyword evidence="2" id="KW-0378">Hydrolase</keyword>
<dbReference type="EC" id="3.1.1.45" evidence="2"/>
<sequence>MTEPVIVPVRVADGEFDLTVWRPESGQGPAILLVQEIFGVGPYIQAVARELAALGYVVGAPDLFWRLTRNWAADHDEAGLTASMELAGRFDFETGVADAQAATEVLRGLDGVRGGVGALGFCLGGSITWVQAAQGGPDAVVSFYGSGVPDASGLAEAITVPTLLHFGGSDPYIQRADIARVEAAVAGRELLELHVQEDAGHAFHNHQAPAFHQPEAAARAWRLTEEFLGRVLPVS</sequence>
<name>A0ABS5AAR6_9PSEU</name>
<comment type="caution">
    <text evidence="2">The sequence shown here is derived from an EMBL/GenBank/DDBJ whole genome shotgun (WGS) entry which is preliminary data.</text>
</comment>
<evidence type="ECO:0000259" key="1">
    <source>
        <dbReference type="Pfam" id="PF01738"/>
    </source>
</evidence>
<dbReference type="Proteomes" id="UP001519363">
    <property type="component" value="Unassembled WGS sequence"/>
</dbReference>